<dbReference type="EMBL" id="CP029192">
    <property type="protein sequence ID" value="QES36731.1"/>
    <property type="molecule type" value="Genomic_DNA"/>
</dbReference>
<reference evidence="3 4" key="1">
    <citation type="submission" date="2018-05" db="EMBL/GenBank/DDBJ databases">
        <title>Streptomyces venezuelae.</title>
        <authorList>
            <person name="Kim W."/>
            <person name="Lee N."/>
            <person name="Cho B.-K."/>
        </authorList>
    </citation>
    <scope>NUCLEOTIDE SEQUENCE [LARGE SCALE GENOMIC DNA]</scope>
    <source>
        <strain evidence="3 4">ATCC 14584</strain>
    </source>
</reference>
<evidence type="ECO:0000313" key="3">
    <source>
        <dbReference type="EMBL" id="QES36731.1"/>
    </source>
</evidence>
<accession>A0A5P2C5Z0</accession>
<dbReference type="OrthoDB" id="4238529at2"/>
<dbReference type="Proteomes" id="UP000322927">
    <property type="component" value="Chromosome"/>
</dbReference>
<sequence>MARTRSGTGHGRLLLLAALLLGIVTMHTLGHPTGGHGAEPGRTAGHHATAERGTAARLPDAAPHERRAASPHPDAAAHERGAGAGRGVVAGHGSGSGMVMDPLSVCLAVLGAFTLLLLVRAGLLRPGGTVVRGYAPGRRLHGPRPDPPPPRILLSHLSVLRI</sequence>
<keyword evidence="2" id="KW-1133">Transmembrane helix</keyword>
<keyword evidence="2" id="KW-0472">Membrane</keyword>
<dbReference type="RefSeq" id="WP_150218997.1">
    <property type="nucleotide sequence ID" value="NZ_CP029192.1"/>
</dbReference>
<evidence type="ECO:0000256" key="1">
    <source>
        <dbReference type="SAM" id="MobiDB-lite"/>
    </source>
</evidence>
<evidence type="ECO:0000313" key="4">
    <source>
        <dbReference type="Proteomes" id="UP000322927"/>
    </source>
</evidence>
<keyword evidence="2" id="KW-0812">Transmembrane</keyword>
<gene>
    <name evidence="3" type="ORF">DEJ48_28000</name>
</gene>
<organism evidence="3 4">
    <name type="scientific">Streptomyces venezuelae</name>
    <dbReference type="NCBI Taxonomy" id="54571"/>
    <lineage>
        <taxon>Bacteria</taxon>
        <taxon>Bacillati</taxon>
        <taxon>Actinomycetota</taxon>
        <taxon>Actinomycetes</taxon>
        <taxon>Kitasatosporales</taxon>
        <taxon>Streptomycetaceae</taxon>
        <taxon>Streptomyces</taxon>
    </lineage>
</organism>
<evidence type="ECO:0000256" key="2">
    <source>
        <dbReference type="SAM" id="Phobius"/>
    </source>
</evidence>
<proteinExistence type="predicted"/>
<protein>
    <submittedName>
        <fullName evidence="3">Uncharacterized protein</fullName>
    </submittedName>
</protein>
<feature type="region of interest" description="Disordered" evidence="1">
    <location>
        <begin position="31"/>
        <end position="86"/>
    </location>
</feature>
<feature type="transmembrane region" description="Helical" evidence="2">
    <location>
        <begin position="102"/>
        <end position="123"/>
    </location>
</feature>
<name>A0A5P2C5Z0_STRVZ</name>
<dbReference type="AlphaFoldDB" id="A0A5P2C5Z0"/>